<protein>
    <submittedName>
        <fullName evidence="1">Uncharacterized protein</fullName>
    </submittedName>
</protein>
<organism evidence="1 2">
    <name type="scientific">Neurospora tetrasperma (strain FGSC 2508 / ATCC MYA-4615 / P0657)</name>
    <dbReference type="NCBI Taxonomy" id="510951"/>
    <lineage>
        <taxon>Eukaryota</taxon>
        <taxon>Fungi</taxon>
        <taxon>Dikarya</taxon>
        <taxon>Ascomycota</taxon>
        <taxon>Pezizomycotina</taxon>
        <taxon>Sordariomycetes</taxon>
        <taxon>Sordariomycetidae</taxon>
        <taxon>Sordariales</taxon>
        <taxon>Sordariaceae</taxon>
        <taxon>Neurospora</taxon>
    </lineage>
</organism>
<dbReference type="KEGG" id="nte:NEUTE1DRAFT53254"/>
<sequence>PLGEYKKVSAGEGGELSYVLGATLTKAEVAHSVRFLRQFGEQPPTTGDSGTKMANAAGAPAADICANGLGRMSKRGSNGRENSLSWRDRTKNLDLLQLFV</sequence>
<dbReference type="HOGENOM" id="CLU_2312853_0_0_1"/>
<dbReference type="AlphaFoldDB" id="F8N535"/>
<dbReference type="Proteomes" id="UP000008065">
    <property type="component" value="Unassembled WGS sequence"/>
</dbReference>
<keyword evidence="2" id="KW-1185">Reference proteome</keyword>
<reference evidence="2" key="1">
    <citation type="journal article" date="2011" name="Genetics">
        <title>Massive changes in genome architecture accompany the transition to self-fertility in the filamentous fungus Neurospora tetrasperma.</title>
        <authorList>
            <person name="Ellison C.E."/>
            <person name="Stajich J.E."/>
            <person name="Jacobson D.J."/>
            <person name="Natvig D.O."/>
            <person name="Lapidus A."/>
            <person name="Foster B."/>
            <person name="Aerts A."/>
            <person name="Riley R."/>
            <person name="Lindquist E.A."/>
            <person name="Grigoriev I.V."/>
            <person name="Taylor J.W."/>
        </authorList>
    </citation>
    <scope>NUCLEOTIDE SEQUENCE [LARGE SCALE GENOMIC DNA]</scope>
    <source>
        <strain evidence="2">FGSC 2508 / P0657</strain>
    </source>
</reference>
<dbReference type="OrthoDB" id="10366369at2759"/>
<dbReference type="GeneID" id="20828392"/>
<evidence type="ECO:0000313" key="1">
    <source>
        <dbReference type="EMBL" id="EGO53616.1"/>
    </source>
</evidence>
<dbReference type="VEuPathDB" id="FungiDB:NEUTE1DRAFT_53254"/>
<name>F8N535_NEUT8</name>
<dbReference type="RefSeq" id="XP_009856872.1">
    <property type="nucleotide sequence ID" value="XM_009858570.1"/>
</dbReference>
<dbReference type="EMBL" id="GL891382">
    <property type="protein sequence ID" value="EGO53616.1"/>
    <property type="molecule type" value="Genomic_DNA"/>
</dbReference>
<proteinExistence type="predicted"/>
<evidence type="ECO:0000313" key="2">
    <source>
        <dbReference type="Proteomes" id="UP000008065"/>
    </source>
</evidence>
<feature type="non-terminal residue" evidence="1">
    <location>
        <position position="1"/>
    </location>
</feature>
<gene>
    <name evidence="1" type="ORF">NEUTE1DRAFT_53254</name>
</gene>
<accession>F8N535</accession>